<organism evidence="1 2">
    <name type="scientific">Penicillium bovifimosum</name>
    <dbReference type="NCBI Taxonomy" id="126998"/>
    <lineage>
        <taxon>Eukaryota</taxon>
        <taxon>Fungi</taxon>
        <taxon>Dikarya</taxon>
        <taxon>Ascomycota</taxon>
        <taxon>Pezizomycotina</taxon>
        <taxon>Eurotiomycetes</taxon>
        <taxon>Eurotiomycetidae</taxon>
        <taxon>Eurotiales</taxon>
        <taxon>Aspergillaceae</taxon>
        <taxon>Penicillium</taxon>
    </lineage>
</organism>
<dbReference type="GeneID" id="81409862"/>
<reference evidence="1" key="1">
    <citation type="submission" date="2022-11" db="EMBL/GenBank/DDBJ databases">
        <authorList>
            <person name="Petersen C."/>
        </authorList>
    </citation>
    <scope>NUCLEOTIDE SEQUENCE</scope>
    <source>
        <strain evidence="1">IBT 22155</strain>
    </source>
</reference>
<protein>
    <submittedName>
        <fullName evidence="1">Uncharacterized protein</fullName>
    </submittedName>
</protein>
<reference evidence="1" key="2">
    <citation type="journal article" date="2023" name="IMA Fungus">
        <title>Comparative genomic study of the Penicillium genus elucidates a diverse pangenome and 15 lateral gene transfer events.</title>
        <authorList>
            <person name="Petersen C."/>
            <person name="Sorensen T."/>
            <person name="Nielsen M.R."/>
            <person name="Sondergaard T.E."/>
            <person name="Sorensen J.L."/>
            <person name="Fitzpatrick D.A."/>
            <person name="Frisvad J.C."/>
            <person name="Nielsen K.L."/>
        </authorList>
    </citation>
    <scope>NUCLEOTIDE SEQUENCE</scope>
    <source>
        <strain evidence="1">IBT 22155</strain>
    </source>
</reference>
<proteinExistence type="predicted"/>
<gene>
    <name evidence="1" type="ORF">N7515_009948</name>
</gene>
<dbReference type="AlphaFoldDB" id="A0A9W9KV45"/>
<keyword evidence="2" id="KW-1185">Reference proteome</keyword>
<dbReference type="RefSeq" id="XP_056517064.1">
    <property type="nucleotide sequence ID" value="XM_056670691.1"/>
</dbReference>
<dbReference type="Proteomes" id="UP001149079">
    <property type="component" value="Unassembled WGS sequence"/>
</dbReference>
<name>A0A9W9KV45_9EURO</name>
<accession>A0A9W9KV45</accession>
<sequence>MTRFFVRCRYFATCDRGWLQQTRSGDFVVLRGAIGGGALSPVPRPSEVTTLRSFRSSHLSLRPSPLAFQPKSFVDLMFLF</sequence>
<evidence type="ECO:0000313" key="2">
    <source>
        <dbReference type="Proteomes" id="UP001149079"/>
    </source>
</evidence>
<comment type="caution">
    <text evidence="1">The sequence shown here is derived from an EMBL/GenBank/DDBJ whole genome shotgun (WGS) entry which is preliminary data.</text>
</comment>
<evidence type="ECO:0000313" key="1">
    <source>
        <dbReference type="EMBL" id="KAJ5120560.1"/>
    </source>
</evidence>
<dbReference type="EMBL" id="JAPQKL010000008">
    <property type="protein sequence ID" value="KAJ5120560.1"/>
    <property type="molecule type" value="Genomic_DNA"/>
</dbReference>